<reference evidence="2 3" key="1">
    <citation type="submission" date="2018-12" db="EMBL/GenBank/DDBJ databases">
        <authorList>
            <person name="Yang Y."/>
        </authorList>
    </citation>
    <scope>NUCLEOTIDE SEQUENCE [LARGE SCALE GENOMIC DNA]</scope>
    <source>
        <strain evidence="2 3">GSF71</strain>
    </source>
</reference>
<protein>
    <submittedName>
        <fullName evidence="2">Uncharacterized protein</fullName>
    </submittedName>
</protein>
<name>A0A433J2U3_9PROT</name>
<feature type="chain" id="PRO_5019554127" evidence="1">
    <location>
        <begin position="19"/>
        <end position="147"/>
    </location>
</feature>
<sequence>MRAVALTGGLLCGTPAHAAEPYLTAALGDVVVKLVEVEPKVTRVVVDDKTVFEDRESTQVSFVNAYTVQGRWMALLQTETGAKDCPARFRILDLGAPKPSVSLPFGSCSDAAQVTTSDTALTVSMPVPSSTDTAAWTYRDGRIARSR</sequence>
<dbReference type="AlphaFoldDB" id="A0A433J2U3"/>
<comment type="caution">
    <text evidence="2">The sequence shown here is derived from an EMBL/GenBank/DDBJ whole genome shotgun (WGS) entry which is preliminary data.</text>
</comment>
<keyword evidence="3" id="KW-1185">Reference proteome</keyword>
<feature type="signal peptide" evidence="1">
    <location>
        <begin position="1"/>
        <end position="18"/>
    </location>
</feature>
<proteinExistence type="predicted"/>
<evidence type="ECO:0000313" key="2">
    <source>
        <dbReference type="EMBL" id="RUQ66021.1"/>
    </source>
</evidence>
<dbReference type="OrthoDB" id="7305467at2"/>
<evidence type="ECO:0000313" key="3">
    <source>
        <dbReference type="Proteomes" id="UP000280346"/>
    </source>
</evidence>
<dbReference type="EMBL" id="RZIJ01000024">
    <property type="protein sequence ID" value="RUQ66021.1"/>
    <property type="molecule type" value="Genomic_DNA"/>
</dbReference>
<dbReference type="Proteomes" id="UP000280346">
    <property type="component" value="Unassembled WGS sequence"/>
</dbReference>
<accession>A0A433J2U3</accession>
<evidence type="ECO:0000256" key="1">
    <source>
        <dbReference type="SAM" id="SignalP"/>
    </source>
</evidence>
<organism evidence="2 3">
    <name type="scientific">Azospirillum doebereinerae</name>
    <dbReference type="NCBI Taxonomy" id="92933"/>
    <lineage>
        <taxon>Bacteria</taxon>
        <taxon>Pseudomonadati</taxon>
        <taxon>Pseudomonadota</taxon>
        <taxon>Alphaproteobacteria</taxon>
        <taxon>Rhodospirillales</taxon>
        <taxon>Azospirillaceae</taxon>
        <taxon>Azospirillum</taxon>
    </lineage>
</organism>
<gene>
    <name evidence="2" type="ORF">EJ913_24205</name>
</gene>
<keyword evidence="1" id="KW-0732">Signal</keyword>